<keyword evidence="5 6" id="KW-0342">GTP-binding</keyword>
<dbReference type="InterPro" id="IPR016496">
    <property type="entry name" value="GTPase_HflX"/>
</dbReference>
<name>A0A1P8WNN0_9PLAN</name>
<sequence length="446" mass="49734">MGDPKREELKVADQKAILVGVFNPDDCSSKEAALDELKGLVKTAGVNVVGEIVQFRENPHPAHCLGTGKLEELKQLVESTEAEMVVFDNNLTPSQGRALEQAVEKPIVDRSEVILDIFATHAQTHEAMLQVELAQLMYFRTRLKRMWTHLERITGGIGAGRGPGEKQLETDRRLIDKRISELKAKLKHVEQRRERTVSQRREQPTVSLVGYTNAGKSTLMRALTGADVLVEDKLFATLDTRTRRWSVPNYGEVLLSDTVGFVRNLPHHLVASFRSTLEEARHADLLLHVVDASNTEAESQIHTCYEVLEEIGVDCSNVVLVLNKVDQVEDRSFIDVLRRHYDNTITISAATGQGLEKLSTLVAERLAGGFVTVEIETATGNGKLLSWLTQHAEELDRSYTDDSLARVKITCRMARRFVNAIEEPDTTLRYLEEAEPPQQVIGVAGG</sequence>
<evidence type="ECO:0000313" key="11">
    <source>
        <dbReference type="EMBL" id="APZ95645.1"/>
    </source>
</evidence>
<dbReference type="EMBL" id="CP017641">
    <property type="protein sequence ID" value="APZ95645.1"/>
    <property type="molecule type" value="Genomic_DNA"/>
</dbReference>
<dbReference type="Pfam" id="PF19275">
    <property type="entry name" value="HflX_C"/>
    <property type="match status" value="1"/>
</dbReference>
<dbReference type="InterPro" id="IPR042108">
    <property type="entry name" value="GTPase_HflX_N_sf"/>
</dbReference>
<dbReference type="InterPro" id="IPR025121">
    <property type="entry name" value="GTPase_HflX_N"/>
</dbReference>
<feature type="binding site" evidence="8">
    <location>
        <position position="217"/>
    </location>
    <ligand>
        <name>Mg(2+)</name>
        <dbReference type="ChEBI" id="CHEBI:18420"/>
    </ligand>
</feature>
<evidence type="ECO:0000256" key="2">
    <source>
        <dbReference type="ARBA" id="ARBA00022723"/>
    </source>
</evidence>
<feature type="binding site" evidence="7">
    <location>
        <begin position="210"/>
        <end position="217"/>
    </location>
    <ligand>
        <name>GTP</name>
        <dbReference type="ChEBI" id="CHEBI:37565"/>
    </ligand>
</feature>
<feature type="coiled-coil region" evidence="9">
    <location>
        <begin position="165"/>
        <end position="199"/>
    </location>
</feature>
<keyword evidence="4 8" id="KW-0460">Magnesium</keyword>
<keyword evidence="3 6" id="KW-0547">Nucleotide-binding</keyword>
<dbReference type="GO" id="GO:0046872">
    <property type="term" value="F:metal ion binding"/>
    <property type="evidence" value="ECO:0007669"/>
    <property type="project" value="UniProtKB-KW"/>
</dbReference>
<comment type="subunit">
    <text evidence="6">Monomer. Associates with the 50S ribosomal subunit.</text>
</comment>
<dbReference type="HAMAP" id="MF_00900">
    <property type="entry name" value="GTPase_HflX"/>
    <property type="match status" value="1"/>
</dbReference>
<feature type="domain" description="Hflx-type G" evidence="10">
    <location>
        <begin position="204"/>
        <end position="370"/>
    </location>
</feature>
<feature type="binding site" evidence="7">
    <location>
        <begin position="235"/>
        <end position="239"/>
    </location>
    <ligand>
        <name>GTP</name>
        <dbReference type="ChEBI" id="CHEBI:37565"/>
    </ligand>
</feature>
<evidence type="ECO:0000259" key="10">
    <source>
        <dbReference type="PROSITE" id="PS51705"/>
    </source>
</evidence>
<dbReference type="PIRSF" id="PIRSF006809">
    <property type="entry name" value="GTP-binding_hflX_prd"/>
    <property type="match status" value="1"/>
</dbReference>
<dbReference type="GO" id="GO:0003924">
    <property type="term" value="F:GTPase activity"/>
    <property type="evidence" value="ECO:0007669"/>
    <property type="project" value="UniProtKB-UniRule"/>
</dbReference>
<dbReference type="InterPro" id="IPR030394">
    <property type="entry name" value="G_HFLX_dom"/>
</dbReference>
<feature type="binding site" evidence="8">
    <location>
        <position position="237"/>
    </location>
    <ligand>
        <name>Mg(2+)</name>
        <dbReference type="ChEBI" id="CHEBI:18420"/>
    </ligand>
</feature>
<keyword evidence="9" id="KW-0175">Coiled coil</keyword>
<comment type="similarity">
    <text evidence="6">Belongs to the TRAFAC class OBG-HflX-like GTPase superfamily. HflX GTPase family.</text>
</comment>
<dbReference type="OrthoDB" id="9812272at2"/>
<evidence type="ECO:0000256" key="8">
    <source>
        <dbReference type="PIRSR" id="PIRSR006809-2"/>
    </source>
</evidence>
<evidence type="ECO:0000313" key="12">
    <source>
        <dbReference type="Proteomes" id="UP000187735"/>
    </source>
</evidence>
<dbReference type="GO" id="GO:0005737">
    <property type="term" value="C:cytoplasm"/>
    <property type="evidence" value="ECO:0007669"/>
    <property type="project" value="UniProtKB-SubCell"/>
</dbReference>
<organism evidence="11 12">
    <name type="scientific">Fuerstiella marisgermanici</name>
    <dbReference type="NCBI Taxonomy" id="1891926"/>
    <lineage>
        <taxon>Bacteria</taxon>
        <taxon>Pseudomonadati</taxon>
        <taxon>Planctomycetota</taxon>
        <taxon>Planctomycetia</taxon>
        <taxon>Planctomycetales</taxon>
        <taxon>Planctomycetaceae</taxon>
        <taxon>Fuerstiella</taxon>
    </lineage>
</organism>
<dbReference type="Gene3D" id="3.40.50.11060">
    <property type="entry name" value="GTPase HflX, N-terminal domain"/>
    <property type="match status" value="1"/>
</dbReference>
<protein>
    <recommendedName>
        <fullName evidence="6">GTPase HflX</fullName>
    </recommendedName>
    <alternativeName>
        <fullName evidence="6">GTP-binding protein HflX</fullName>
    </alternativeName>
</protein>
<gene>
    <name evidence="6 11" type="primary">hflX</name>
    <name evidence="11" type="ORF">Fuma_05304</name>
</gene>
<evidence type="ECO:0000256" key="9">
    <source>
        <dbReference type="SAM" id="Coils"/>
    </source>
</evidence>
<dbReference type="PROSITE" id="PS51705">
    <property type="entry name" value="G_HFLX"/>
    <property type="match status" value="1"/>
</dbReference>
<dbReference type="SUPFAM" id="SSF52540">
    <property type="entry name" value="P-loop containing nucleoside triphosphate hydrolases"/>
    <property type="match status" value="1"/>
</dbReference>
<dbReference type="InterPro" id="IPR032305">
    <property type="entry name" value="GTP-bd_M"/>
</dbReference>
<dbReference type="PANTHER" id="PTHR10229">
    <property type="entry name" value="GTP-BINDING PROTEIN HFLX"/>
    <property type="match status" value="1"/>
</dbReference>
<dbReference type="Pfam" id="PF16360">
    <property type="entry name" value="GTP-bdg_M"/>
    <property type="match status" value="1"/>
</dbReference>
<dbReference type="InterPro" id="IPR006073">
    <property type="entry name" value="GTP-bd"/>
</dbReference>
<dbReference type="CDD" id="cd01878">
    <property type="entry name" value="HflX"/>
    <property type="match status" value="1"/>
</dbReference>
<dbReference type="FunFam" id="3.40.50.11060:FF:000001">
    <property type="entry name" value="GTPase HflX"/>
    <property type="match status" value="1"/>
</dbReference>
<dbReference type="GO" id="GO:0005525">
    <property type="term" value="F:GTP binding"/>
    <property type="evidence" value="ECO:0007669"/>
    <property type="project" value="UniProtKB-UniRule"/>
</dbReference>
<dbReference type="Gene3D" id="3.40.50.300">
    <property type="entry name" value="P-loop containing nucleotide triphosphate hydrolases"/>
    <property type="match status" value="1"/>
</dbReference>
<dbReference type="NCBIfam" id="TIGR03156">
    <property type="entry name" value="GTP_HflX"/>
    <property type="match status" value="1"/>
</dbReference>
<dbReference type="Gene3D" id="6.10.250.2860">
    <property type="match status" value="1"/>
</dbReference>
<dbReference type="KEGG" id="fmr:Fuma_05304"/>
<dbReference type="Pfam" id="PF01926">
    <property type="entry name" value="MMR_HSR1"/>
    <property type="match status" value="1"/>
</dbReference>
<feature type="binding site" evidence="7">
    <location>
        <begin position="257"/>
        <end position="260"/>
    </location>
    <ligand>
        <name>GTP</name>
        <dbReference type="ChEBI" id="CHEBI:37565"/>
    </ligand>
</feature>
<dbReference type="PRINTS" id="PR00326">
    <property type="entry name" value="GTP1OBG"/>
</dbReference>
<evidence type="ECO:0000256" key="5">
    <source>
        <dbReference type="ARBA" id="ARBA00023134"/>
    </source>
</evidence>
<evidence type="ECO:0000256" key="6">
    <source>
        <dbReference type="HAMAP-Rule" id="MF_00900"/>
    </source>
</evidence>
<proteinExistence type="inferred from homology"/>
<dbReference type="Proteomes" id="UP000187735">
    <property type="component" value="Chromosome"/>
</dbReference>
<dbReference type="InterPro" id="IPR045498">
    <property type="entry name" value="HflX_C"/>
</dbReference>
<reference evidence="11 12" key="1">
    <citation type="journal article" date="2016" name="Front. Microbiol.">
        <title>Fuerstia marisgermanicae gen. nov., sp. nov., an Unusual Member of the Phylum Planctomycetes from the German Wadden Sea.</title>
        <authorList>
            <person name="Kohn T."/>
            <person name="Heuer A."/>
            <person name="Jogler M."/>
            <person name="Vollmers J."/>
            <person name="Boedeker C."/>
            <person name="Bunk B."/>
            <person name="Rast P."/>
            <person name="Borchert D."/>
            <person name="Glockner I."/>
            <person name="Freese H.M."/>
            <person name="Klenk H.P."/>
            <person name="Overmann J."/>
            <person name="Kaster A.K."/>
            <person name="Rohde M."/>
            <person name="Wiegand S."/>
            <person name="Jogler C."/>
        </authorList>
    </citation>
    <scope>NUCLEOTIDE SEQUENCE [LARGE SCALE GENOMIC DNA]</scope>
    <source>
        <strain evidence="11 12">NH11</strain>
    </source>
</reference>
<evidence type="ECO:0000256" key="1">
    <source>
        <dbReference type="ARBA" id="ARBA00022490"/>
    </source>
</evidence>
<dbReference type="InterPro" id="IPR027417">
    <property type="entry name" value="P-loop_NTPase"/>
</dbReference>
<keyword evidence="12" id="KW-1185">Reference proteome</keyword>
<dbReference type="Pfam" id="PF13167">
    <property type="entry name" value="GTP-bdg_N"/>
    <property type="match status" value="1"/>
</dbReference>
<evidence type="ECO:0000256" key="4">
    <source>
        <dbReference type="ARBA" id="ARBA00022842"/>
    </source>
</evidence>
<comment type="function">
    <text evidence="6">GTPase that associates with the 50S ribosomal subunit and may have a role during protein synthesis or ribosome biogenesis.</text>
</comment>
<dbReference type="GO" id="GO:0043022">
    <property type="term" value="F:ribosome binding"/>
    <property type="evidence" value="ECO:0007669"/>
    <property type="project" value="TreeGrafter"/>
</dbReference>
<keyword evidence="2 8" id="KW-0479">Metal-binding</keyword>
<dbReference type="RefSeq" id="WP_077026783.1">
    <property type="nucleotide sequence ID" value="NZ_CP017641.1"/>
</dbReference>
<evidence type="ECO:0000256" key="3">
    <source>
        <dbReference type="ARBA" id="ARBA00022741"/>
    </source>
</evidence>
<accession>A0A1P8WNN0</accession>
<dbReference type="AlphaFoldDB" id="A0A1P8WNN0"/>
<comment type="subcellular location">
    <subcellularLocation>
        <location evidence="6">Cytoplasm</location>
    </subcellularLocation>
    <text evidence="6">May associate with membranes.</text>
</comment>
<dbReference type="STRING" id="1891926.Fuma_05304"/>
<dbReference type="PANTHER" id="PTHR10229:SF0">
    <property type="entry name" value="GTP-BINDING PROTEIN 6-RELATED"/>
    <property type="match status" value="1"/>
</dbReference>
<keyword evidence="1 6" id="KW-0963">Cytoplasm</keyword>
<evidence type="ECO:0000256" key="7">
    <source>
        <dbReference type="PIRSR" id="PIRSR006809-1"/>
    </source>
</evidence>
<feature type="binding site" evidence="7">
    <location>
        <begin position="323"/>
        <end position="326"/>
    </location>
    <ligand>
        <name>GTP</name>
        <dbReference type="ChEBI" id="CHEBI:37565"/>
    </ligand>
</feature>
<comment type="cofactor">
    <cofactor evidence="8">
        <name>Mg(2+)</name>
        <dbReference type="ChEBI" id="CHEBI:18420"/>
    </cofactor>
</comment>